<proteinExistence type="predicted"/>
<protein>
    <submittedName>
        <fullName evidence="2">Uncharacterized protein</fullName>
    </submittedName>
</protein>
<dbReference type="AlphaFoldDB" id="B1TFT9"/>
<evidence type="ECO:0000256" key="1">
    <source>
        <dbReference type="SAM" id="MobiDB-lite"/>
    </source>
</evidence>
<evidence type="ECO:0000313" key="2">
    <source>
        <dbReference type="EMBL" id="EDT37568.1"/>
    </source>
</evidence>
<dbReference type="EMBL" id="ABLK01000432">
    <property type="protein sequence ID" value="EDT37568.1"/>
    <property type="molecule type" value="Genomic_DNA"/>
</dbReference>
<gene>
    <name evidence="2" type="ORF">BamMEX5DRAFT_6658</name>
</gene>
<evidence type="ECO:0000313" key="3">
    <source>
        <dbReference type="Proteomes" id="UP000004814"/>
    </source>
</evidence>
<dbReference type="Proteomes" id="UP000004814">
    <property type="component" value="Unassembled WGS sequence"/>
</dbReference>
<feature type="region of interest" description="Disordered" evidence="1">
    <location>
        <begin position="1"/>
        <end position="24"/>
    </location>
</feature>
<feature type="compositionally biased region" description="Basic residues" evidence="1">
    <location>
        <begin position="11"/>
        <end position="24"/>
    </location>
</feature>
<reference evidence="2 3" key="1">
    <citation type="submission" date="2008-03" db="EMBL/GenBank/DDBJ databases">
        <title>Sequencing of the draft genome and assembly of Burkholderia ambifaria MEX-5.</title>
        <authorList>
            <consortium name="US DOE Joint Genome Institute (JGI-PGF)"/>
            <person name="Copeland A."/>
            <person name="Lucas S."/>
            <person name="Lapidus A."/>
            <person name="Glavina del Rio T."/>
            <person name="Dalin E."/>
            <person name="Tice H."/>
            <person name="Bruce D."/>
            <person name="Goodwin L."/>
            <person name="Pitluck S."/>
            <person name="Larimer F."/>
            <person name="Land M.L."/>
            <person name="Hauser L."/>
            <person name="Tiedje J."/>
            <person name="Richardson P."/>
        </authorList>
    </citation>
    <scope>NUCLEOTIDE SEQUENCE [LARGE SCALE GENOMIC DNA]</scope>
    <source>
        <strain evidence="2 3">MEX-5</strain>
    </source>
</reference>
<sequence>MEKADDGAAAHLHRPPGRPARRGARRHQLYFAVAITVRSVPKMQTFVDWQPLM</sequence>
<organism evidence="2 3">
    <name type="scientific">Burkholderia ambifaria MEX-5</name>
    <dbReference type="NCBI Taxonomy" id="396597"/>
    <lineage>
        <taxon>Bacteria</taxon>
        <taxon>Pseudomonadati</taxon>
        <taxon>Pseudomonadota</taxon>
        <taxon>Betaproteobacteria</taxon>
        <taxon>Burkholderiales</taxon>
        <taxon>Burkholderiaceae</taxon>
        <taxon>Burkholderia</taxon>
        <taxon>Burkholderia cepacia complex</taxon>
    </lineage>
</organism>
<name>B1TFT9_9BURK</name>
<accession>B1TFT9</accession>
<comment type="caution">
    <text evidence="2">The sequence shown here is derived from an EMBL/GenBank/DDBJ whole genome shotgun (WGS) entry which is preliminary data.</text>
</comment>